<reference evidence="3 4" key="1">
    <citation type="submission" date="2023-01" db="EMBL/GenBank/DDBJ databases">
        <title>Analysis of 21 Apiospora genomes using comparative genomics revels a genus with tremendous synthesis potential of carbohydrate active enzymes and secondary metabolites.</title>
        <authorList>
            <person name="Sorensen T."/>
        </authorList>
    </citation>
    <scope>NUCLEOTIDE SEQUENCE [LARGE SCALE GENOMIC DNA]</scope>
    <source>
        <strain evidence="3 4">CBS 24483</strain>
    </source>
</reference>
<dbReference type="Proteomes" id="UP001391051">
    <property type="component" value="Unassembled WGS sequence"/>
</dbReference>
<protein>
    <recommendedName>
        <fullName evidence="2">PLL-like beta propeller domain-containing protein</fullName>
    </recommendedName>
</protein>
<keyword evidence="1" id="KW-0732">Signal</keyword>
<feature type="signal peptide" evidence="1">
    <location>
        <begin position="1"/>
        <end position="20"/>
    </location>
</feature>
<dbReference type="RefSeq" id="XP_066702584.1">
    <property type="nucleotide sequence ID" value="XM_066842722.1"/>
</dbReference>
<proteinExistence type="predicted"/>
<feature type="domain" description="PLL-like beta propeller" evidence="2">
    <location>
        <begin position="27"/>
        <end position="371"/>
    </location>
</feature>
<organism evidence="3 4">
    <name type="scientific">Apiospora aurea</name>
    <dbReference type="NCBI Taxonomy" id="335848"/>
    <lineage>
        <taxon>Eukaryota</taxon>
        <taxon>Fungi</taxon>
        <taxon>Dikarya</taxon>
        <taxon>Ascomycota</taxon>
        <taxon>Pezizomycotina</taxon>
        <taxon>Sordariomycetes</taxon>
        <taxon>Xylariomycetidae</taxon>
        <taxon>Amphisphaeriales</taxon>
        <taxon>Apiosporaceae</taxon>
        <taxon>Apiospora</taxon>
    </lineage>
</organism>
<dbReference type="GeneID" id="92075784"/>
<evidence type="ECO:0000313" key="4">
    <source>
        <dbReference type="Proteomes" id="UP001391051"/>
    </source>
</evidence>
<evidence type="ECO:0000256" key="1">
    <source>
        <dbReference type="SAM" id="SignalP"/>
    </source>
</evidence>
<dbReference type="InterPro" id="IPR058502">
    <property type="entry name" value="PLL-like_beta-prop"/>
</dbReference>
<dbReference type="SUPFAM" id="SSF89372">
    <property type="entry name" value="Fucose-specific lectin"/>
    <property type="match status" value="2"/>
</dbReference>
<sequence>MKMIYHKLAALIQTAALAAALSKENPCLTAVSWSDDRVDLFGVADDSSIWHKFWTGHDWQPVDGKFEYIPSWTKGCPAVTSWGEERLDLVYLEEDGNVMHKYLDHGHWGPGWDAALSLGGRQHHIESLVSNSWGADRLDIVGRTKNGAYVHKAWTGHGWFPDHEEWEVFEGVEFFSDPALVSWGEGRLDIIGHAANASLMHKYYQSDDAHGLGGAWSAWEDLGGAGFIGNPAATSWGADRMDFWAIDSSEGALHHLFWDGKGYRPSLDEWENLGGEFTDTPRVVHWKPDHADIVGKRLEDGRLYVKNFGGGQWNPSVEHWWPLAGPFVSEPALIAKNGTAFLYIFGIEEGNDVRLQIWSGSRWEPSSRDTWSIGQYSKAGDDKIVLETQEQQALQGVEL</sequence>
<keyword evidence="4" id="KW-1185">Reference proteome</keyword>
<comment type="caution">
    <text evidence="3">The sequence shown here is derived from an EMBL/GenBank/DDBJ whole genome shotgun (WGS) entry which is preliminary data.</text>
</comment>
<dbReference type="Gene3D" id="2.120.10.70">
    <property type="entry name" value="Fucose-specific lectin"/>
    <property type="match status" value="2"/>
</dbReference>
<dbReference type="Pfam" id="PF26607">
    <property type="entry name" value="DUF8189"/>
    <property type="match status" value="1"/>
</dbReference>
<dbReference type="EMBL" id="JAQQWE010000004">
    <property type="protein sequence ID" value="KAK7957278.1"/>
    <property type="molecule type" value="Genomic_DNA"/>
</dbReference>
<accession>A0ABR1QKL4</accession>
<feature type="chain" id="PRO_5045519848" description="PLL-like beta propeller domain-containing protein" evidence="1">
    <location>
        <begin position="21"/>
        <end position="399"/>
    </location>
</feature>
<name>A0ABR1QKL4_9PEZI</name>
<gene>
    <name evidence="3" type="ORF">PG986_006500</name>
</gene>
<evidence type="ECO:0000259" key="2">
    <source>
        <dbReference type="Pfam" id="PF26607"/>
    </source>
</evidence>
<evidence type="ECO:0000313" key="3">
    <source>
        <dbReference type="EMBL" id="KAK7957278.1"/>
    </source>
</evidence>